<name>D6WN15_TRICA</name>
<dbReference type="GO" id="GO:0005759">
    <property type="term" value="C:mitochondrial matrix"/>
    <property type="evidence" value="ECO:0000318"/>
    <property type="project" value="GO_Central"/>
</dbReference>
<dbReference type="GO" id="GO:0004118">
    <property type="term" value="F:3',5'-cGMP-stimulated cyclic-nucleotide phosphodiesterase activity"/>
    <property type="evidence" value="ECO:0000318"/>
    <property type="project" value="GO_Central"/>
</dbReference>
<dbReference type="Pfam" id="PF01590">
    <property type="entry name" value="GAF"/>
    <property type="match status" value="1"/>
</dbReference>
<evidence type="ECO:0000256" key="6">
    <source>
        <dbReference type="PIRSR" id="PIRSR623088-3"/>
    </source>
</evidence>
<protein>
    <recommendedName>
        <fullName evidence="3">3',5'-cyclic-GMP phosphodiesterase</fullName>
        <ecNumber evidence="3">3.1.4.35</ecNumber>
    </recommendedName>
</protein>
<dbReference type="STRING" id="7070.D6WN15"/>
<dbReference type="InterPro" id="IPR036971">
    <property type="entry name" value="PDEase_catalytic_dom_sf"/>
</dbReference>
<evidence type="ECO:0000256" key="4">
    <source>
        <dbReference type="ARBA" id="ARBA00022723"/>
    </source>
</evidence>
<feature type="binding site" evidence="6">
    <location>
        <position position="420"/>
    </location>
    <ligand>
        <name>Zn(2+)</name>
        <dbReference type="ChEBI" id="CHEBI:29105"/>
        <label>1</label>
    </ligand>
</feature>
<dbReference type="PROSITE" id="PS51845">
    <property type="entry name" value="PDEASE_I_2"/>
    <property type="match status" value="1"/>
</dbReference>
<keyword evidence="5" id="KW-0378">Hydrolase</keyword>
<dbReference type="InterPro" id="IPR002073">
    <property type="entry name" value="PDEase_catalytic_dom"/>
</dbReference>
<dbReference type="PRINTS" id="PR00387">
    <property type="entry name" value="PDIESTERASE1"/>
</dbReference>
<dbReference type="InterPro" id="IPR003018">
    <property type="entry name" value="GAF"/>
</dbReference>
<keyword evidence="4 6" id="KW-0479">Metal-binding</keyword>
<evidence type="ECO:0000313" key="9">
    <source>
        <dbReference type="Proteomes" id="UP000007266"/>
    </source>
</evidence>
<reference evidence="8 9" key="2">
    <citation type="journal article" date="2010" name="Nucleic Acids Res.">
        <title>BeetleBase in 2010: revisions to provide comprehensive genomic information for Tribolium castaneum.</title>
        <authorList>
            <person name="Kim H.S."/>
            <person name="Murphy T."/>
            <person name="Xia J."/>
            <person name="Caragea D."/>
            <person name="Park Y."/>
            <person name="Beeman R.W."/>
            <person name="Lorenzen M.D."/>
            <person name="Butcher S."/>
            <person name="Manak J.R."/>
            <person name="Brown S.J."/>
        </authorList>
    </citation>
    <scope>GENOME REANNOTATION</scope>
    <source>
        <strain evidence="8 9">Georgia GA2</strain>
    </source>
</reference>
<organism evidence="8 9">
    <name type="scientific">Tribolium castaneum</name>
    <name type="common">Red flour beetle</name>
    <dbReference type="NCBI Taxonomy" id="7070"/>
    <lineage>
        <taxon>Eukaryota</taxon>
        <taxon>Metazoa</taxon>
        <taxon>Ecdysozoa</taxon>
        <taxon>Arthropoda</taxon>
        <taxon>Hexapoda</taxon>
        <taxon>Insecta</taxon>
        <taxon>Pterygota</taxon>
        <taxon>Neoptera</taxon>
        <taxon>Endopterygota</taxon>
        <taxon>Coleoptera</taxon>
        <taxon>Polyphaga</taxon>
        <taxon>Cucujiformia</taxon>
        <taxon>Tenebrionidae</taxon>
        <taxon>Tenebrionidae incertae sedis</taxon>
        <taxon>Tribolium</taxon>
    </lineage>
</organism>
<dbReference type="SUPFAM" id="SSF109604">
    <property type="entry name" value="HD-domain/PDEase-like"/>
    <property type="match status" value="1"/>
</dbReference>
<evidence type="ECO:0000256" key="2">
    <source>
        <dbReference type="ARBA" id="ARBA00007648"/>
    </source>
</evidence>
<evidence type="ECO:0000256" key="1">
    <source>
        <dbReference type="ARBA" id="ARBA00001968"/>
    </source>
</evidence>
<dbReference type="GO" id="GO:0047555">
    <property type="term" value="F:3',5'-cyclic-GMP phosphodiesterase activity"/>
    <property type="evidence" value="ECO:0000318"/>
    <property type="project" value="GO_Central"/>
</dbReference>
<feature type="binding site" evidence="6">
    <location>
        <position position="419"/>
    </location>
    <ligand>
        <name>Zn(2+)</name>
        <dbReference type="ChEBI" id="CHEBI:29105"/>
        <label>1</label>
    </ligand>
</feature>
<dbReference type="InterPro" id="IPR029016">
    <property type="entry name" value="GAF-like_dom_sf"/>
</dbReference>
<dbReference type="SUPFAM" id="SSF55781">
    <property type="entry name" value="GAF domain-like"/>
    <property type="match status" value="1"/>
</dbReference>
<dbReference type="OMA" id="CICIFRI"/>
<dbReference type="EC" id="3.1.4.35" evidence="3"/>
<dbReference type="GO" id="GO:0005741">
    <property type="term" value="C:mitochondrial outer membrane"/>
    <property type="evidence" value="ECO:0000318"/>
    <property type="project" value="GO_Central"/>
</dbReference>
<dbReference type="GO" id="GO:0097060">
    <property type="term" value="C:synaptic membrane"/>
    <property type="evidence" value="ECO:0000318"/>
    <property type="project" value="GO_Central"/>
</dbReference>
<dbReference type="GO" id="GO:0005634">
    <property type="term" value="C:nucleus"/>
    <property type="evidence" value="ECO:0000318"/>
    <property type="project" value="GO_Central"/>
</dbReference>
<comment type="cofactor">
    <cofactor evidence="1">
        <name>a divalent metal cation</name>
        <dbReference type="ChEBI" id="CHEBI:60240"/>
    </cofactor>
</comment>
<dbReference type="InterPro" id="IPR023088">
    <property type="entry name" value="PDEase"/>
</dbReference>
<feature type="binding site" evidence="6">
    <location>
        <position position="531"/>
    </location>
    <ligand>
        <name>Zn(2+)</name>
        <dbReference type="ChEBI" id="CHEBI:29105"/>
        <label>1</label>
    </ligand>
</feature>
<dbReference type="GO" id="GO:0004115">
    <property type="term" value="F:3',5'-cyclic-AMP phosphodiesterase activity"/>
    <property type="evidence" value="ECO:0000318"/>
    <property type="project" value="GO_Central"/>
</dbReference>
<dbReference type="InParanoid" id="D6WN15"/>
<dbReference type="AlphaFoldDB" id="D6WN15"/>
<evidence type="ECO:0000313" key="8">
    <source>
        <dbReference type="EMBL" id="EFA04337.2"/>
    </source>
</evidence>
<reference evidence="8 9" key="1">
    <citation type="journal article" date="2008" name="Nature">
        <title>The genome of the model beetle and pest Tribolium castaneum.</title>
        <authorList>
            <consortium name="Tribolium Genome Sequencing Consortium"/>
            <person name="Richards S."/>
            <person name="Gibbs R.A."/>
            <person name="Weinstock G.M."/>
            <person name="Brown S.J."/>
            <person name="Denell R."/>
            <person name="Beeman R.W."/>
            <person name="Gibbs R."/>
            <person name="Beeman R.W."/>
            <person name="Brown S.J."/>
            <person name="Bucher G."/>
            <person name="Friedrich M."/>
            <person name="Grimmelikhuijzen C.J."/>
            <person name="Klingler M."/>
            <person name="Lorenzen M."/>
            <person name="Richards S."/>
            <person name="Roth S."/>
            <person name="Schroder R."/>
            <person name="Tautz D."/>
            <person name="Zdobnov E.M."/>
            <person name="Muzny D."/>
            <person name="Gibbs R.A."/>
            <person name="Weinstock G.M."/>
            <person name="Attaway T."/>
            <person name="Bell S."/>
            <person name="Buhay C.J."/>
            <person name="Chandrabose M.N."/>
            <person name="Chavez D."/>
            <person name="Clerk-Blankenburg K.P."/>
            <person name="Cree A."/>
            <person name="Dao M."/>
            <person name="Davis C."/>
            <person name="Chacko J."/>
            <person name="Dinh H."/>
            <person name="Dugan-Rocha S."/>
            <person name="Fowler G."/>
            <person name="Garner T.T."/>
            <person name="Garnes J."/>
            <person name="Gnirke A."/>
            <person name="Hawes A."/>
            <person name="Hernandez J."/>
            <person name="Hines S."/>
            <person name="Holder M."/>
            <person name="Hume J."/>
            <person name="Jhangiani S.N."/>
            <person name="Joshi V."/>
            <person name="Khan Z.M."/>
            <person name="Jackson L."/>
            <person name="Kovar C."/>
            <person name="Kowis A."/>
            <person name="Lee S."/>
            <person name="Lewis L.R."/>
            <person name="Margolis J."/>
            <person name="Morgan M."/>
            <person name="Nazareth L.V."/>
            <person name="Nguyen N."/>
            <person name="Okwuonu G."/>
            <person name="Parker D."/>
            <person name="Richards S."/>
            <person name="Ruiz S.J."/>
            <person name="Santibanez J."/>
            <person name="Savard J."/>
            <person name="Scherer S.E."/>
            <person name="Schneider B."/>
            <person name="Sodergren E."/>
            <person name="Tautz D."/>
            <person name="Vattahil S."/>
            <person name="Villasana D."/>
            <person name="White C.S."/>
            <person name="Wright R."/>
            <person name="Park Y."/>
            <person name="Beeman R.W."/>
            <person name="Lord J."/>
            <person name="Oppert B."/>
            <person name="Lorenzen M."/>
            <person name="Brown S."/>
            <person name="Wang L."/>
            <person name="Savard J."/>
            <person name="Tautz D."/>
            <person name="Richards S."/>
            <person name="Weinstock G."/>
            <person name="Gibbs R.A."/>
            <person name="Liu Y."/>
            <person name="Worley K."/>
            <person name="Weinstock G."/>
            <person name="Elsik C.G."/>
            <person name="Reese J.T."/>
            <person name="Elhaik E."/>
            <person name="Landan G."/>
            <person name="Graur D."/>
            <person name="Arensburger P."/>
            <person name="Atkinson P."/>
            <person name="Beeman R.W."/>
            <person name="Beidler J."/>
            <person name="Brown S.J."/>
            <person name="Demuth J.P."/>
            <person name="Drury D.W."/>
            <person name="Du Y.Z."/>
            <person name="Fujiwara H."/>
            <person name="Lorenzen M."/>
            <person name="Maselli V."/>
            <person name="Osanai M."/>
            <person name="Park Y."/>
            <person name="Robertson H.M."/>
            <person name="Tu Z."/>
            <person name="Wang J.J."/>
            <person name="Wang S."/>
            <person name="Richards S."/>
            <person name="Song H."/>
            <person name="Zhang L."/>
            <person name="Sodergren E."/>
            <person name="Werner D."/>
            <person name="Stanke M."/>
            <person name="Morgenstern B."/>
            <person name="Solovyev V."/>
            <person name="Kosarev P."/>
            <person name="Brown G."/>
            <person name="Chen H.C."/>
            <person name="Ermolaeva O."/>
            <person name="Hlavina W."/>
            <person name="Kapustin Y."/>
            <person name="Kiryutin B."/>
            <person name="Kitts P."/>
            <person name="Maglott D."/>
            <person name="Pruitt K."/>
            <person name="Sapojnikov V."/>
            <person name="Souvorov A."/>
            <person name="Mackey A.J."/>
            <person name="Waterhouse R.M."/>
            <person name="Wyder S."/>
            <person name="Zdobnov E.M."/>
            <person name="Zdobnov E.M."/>
            <person name="Wyder S."/>
            <person name="Kriventseva E.V."/>
            <person name="Kadowaki T."/>
            <person name="Bork P."/>
            <person name="Aranda M."/>
            <person name="Bao R."/>
            <person name="Beermann A."/>
            <person name="Berns N."/>
            <person name="Bolognesi R."/>
            <person name="Bonneton F."/>
            <person name="Bopp D."/>
            <person name="Brown S.J."/>
            <person name="Bucher G."/>
            <person name="Butts T."/>
            <person name="Chaumot A."/>
            <person name="Denell R.E."/>
            <person name="Ferrier D.E."/>
            <person name="Friedrich M."/>
            <person name="Gordon C.M."/>
            <person name="Jindra M."/>
            <person name="Klingler M."/>
            <person name="Lan Q."/>
            <person name="Lattorff H.M."/>
            <person name="Laudet V."/>
            <person name="von Levetsow C."/>
            <person name="Liu Z."/>
            <person name="Lutz R."/>
            <person name="Lynch J.A."/>
            <person name="da Fonseca R.N."/>
            <person name="Posnien N."/>
            <person name="Reuter R."/>
            <person name="Roth S."/>
            <person name="Savard J."/>
            <person name="Schinko J.B."/>
            <person name="Schmitt C."/>
            <person name="Schoppmeier M."/>
            <person name="Schroder R."/>
            <person name="Shippy T.D."/>
            <person name="Simonnet F."/>
            <person name="Marques-Souza H."/>
            <person name="Tautz D."/>
            <person name="Tomoyasu Y."/>
            <person name="Trauner J."/>
            <person name="Van der Zee M."/>
            <person name="Vervoort M."/>
            <person name="Wittkopp N."/>
            <person name="Wimmer E.A."/>
            <person name="Yang X."/>
            <person name="Jones A.K."/>
            <person name="Sattelle D.B."/>
            <person name="Ebert P.R."/>
            <person name="Nelson D."/>
            <person name="Scott J.G."/>
            <person name="Beeman R.W."/>
            <person name="Muthukrishnan S."/>
            <person name="Kramer K.J."/>
            <person name="Arakane Y."/>
            <person name="Beeman R.W."/>
            <person name="Zhu Q."/>
            <person name="Hogenkamp D."/>
            <person name="Dixit R."/>
            <person name="Oppert B."/>
            <person name="Jiang H."/>
            <person name="Zou Z."/>
            <person name="Marshall J."/>
            <person name="Elpidina E."/>
            <person name="Vinokurov K."/>
            <person name="Oppert C."/>
            <person name="Zou Z."/>
            <person name="Evans J."/>
            <person name="Lu Z."/>
            <person name="Zhao P."/>
            <person name="Sumathipala N."/>
            <person name="Altincicek B."/>
            <person name="Vilcinskas A."/>
            <person name="Williams M."/>
            <person name="Hultmark D."/>
            <person name="Hetru C."/>
            <person name="Jiang H."/>
            <person name="Grimmelikhuijzen C.J."/>
            <person name="Hauser F."/>
            <person name="Cazzamali G."/>
            <person name="Williamson M."/>
            <person name="Park Y."/>
            <person name="Li B."/>
            <person name="Tanaka Y."/>
            <person name="Predel R."/>
            <person name="Neupert S."/>
            <person name="Schachtner J."/>
            <person name="Verleyen P."/>
            <person name="Raible F."/>
            <person name="Bork P."/>
            <person name="Friedrich M."/>
            <person name="Walden K.K."/>
            <person name="Robertson H.M."/>
            <person name="Angeli S."/>
            <person name="Foret S."/>
            <person name="Bucher G."/>
            <person name="Schuetz S."/>
            <person name="Maleszka R."/>
            <person name="Wimmer E.A."/>
            <person name="Beeman R.W."/>
            <person name="Lorenzen M."/>
            <person name="Tomoyasu Y."/>
            <person name="Miller S.C."/>
            <person name="Grossmann D."/>
            <person name="Bucher G."/>
        </authorList>
    </citation>
    <scope>NUCLEOTIDE SEQUENCE [LARGE SCALE GENOMIC DNA]</scope>
    <source>
        <strain evidence="8 9">Georgia GA2</strain>
    </source>
</reference>
<comment type="similarity">
    <text evidence="2">Belongs to the cyclic nucleotide phosphodiesterase family.</text>
</comment>
<keyword evidence="9" id="KW-1185">Reference proteome</keyword>
<dbReference type="SMART" id="SM00065">
    <property type="entry name" value="GAF"/>
    <property type="match status" value="1"/>
</dbReference>
<dbReference type="Gene3D" id="3.30.450.40">
    <property type="match status" value="1"/>
</dbReference>
<evidence type="ECO:0000259" key="7">
    <source>
        <dbReference type="PROSITE" id="PS51845"/>
    </source>
</evidence>
<evidence type="ECO:0000256" key="5">
    <source>
        <dbReference type="ARBA" id="ARBA00022801"/>
    </source>
</evidence>
<accession>D6WN15</accession>
<gene>
    <name evidence="8" type="primary">AUGUSTUS-3.0.2_14631</name>
    <name evidence="8" type="ORF">TcasGA2_TC014631</name>
</gene>
<dbReference type="Pfam" id="PF00233">
    <property type="entry name" value="PDEase_I"/>
    <property type="match status" value="1"/>
</dbReference>
<dbReference type="GO" id="GO:0042803">
    <property type="term" value="F:protein homodimerization activity"/>
    <property type="evidence" value="ECO:0000318"/>
    <property type="project" value="GO_Central"/>
</dbReference>
<dbReference type="GO" id="GO:0141162">
    <property type="term" value="P:negative regulation of cAMP/PKA signal transduction"/>
    <property type="evidence" value="ECO:0000318"/>
    <property type="project" value="GO_Central"/>
</dbReference>
<dbReference type="PANTHER" id="PTHR11347">
    <property type="entry name" value="CYCLIC NUCLEOTIDE PHOSPHODIESTERASE"/>
    <property type="match status" value="1"/>
</dbReference>
<dbReference type="EMBL" id="KQ971343">
    <property type="protein sequence ID" value="EFA04337.2"/>
    <property type="molecule type" value="Genomic_DNA"/>
</dbReference>
<dbReference type="GO" id="GO:0010754">
    <property type="term" value="P:negative regulation of cGMP-mediated signaling"/>
    <property type="evidence" value="ECO:0000318"/>
    <property type="project" value="GO_Central"/>
</dbReference>
<dbReference type="HOGENOM" id="CLU_006980_3_0_1"/>
<dbReference type="Gene3D" id="1.10.1300.10">
    <property type="entry name" value="3'5'-cyclic nucleotide phosphodiesterase, catalytic domain"/>
    <property type="match status" value="1"/>
</dbReference>
<dbReference type="GO" id="GO:0010821">
    <property type="term" value="P:regulation of mitochondrion organization"/>
    <property type="evidence" value="ECO:0000318"/>
    <property type="project" value="GO_Central"/>
</dbReference>
<dbReference type="GO" id="GO:0048471">
    <property type="term" value="C:perinuclear region of cytoplasm"/>
    <property type="evidence" value="ECO:0000318"/>
    <property type="project" value="GO_Central"/>
</dbReference>
<proteinExistence type="inferred from homology"/>
<sequence length="659" mass="76202">METLKLPLLFTPPPYCRQFEKQKHEIEVIPSLNLTVSNPSKLLTLYEKLHDNASKTIERKINSYLMKETDSASTFLIHLLPVPEEALIQTVGAEELEDTFRFPLSKDVMAQLIQCENEILKCDNSLNPQIVAIFEKIFDNTKLKIITVPILKNQTYYQCSAQNIKPALLACFVESKKEDNFIAKLVNELFRFCLPVLFNTLATEEEARQRKQYETLLDATRKFYSHIDDIHELITVITNETRQLINARKCSLFLANLDDLLLISRKYNTPLEAKKCKPCVKLALHFAIPDHVANTGTLINCHRNQESALFNESLMEFNEFKLQNILCFPVRDEDKIIGAVQLYNKRKGNFTRFDEEIANILSVHGGFALSQSLKFTKSENFKIRNQLADNLMIRHEHLVEDKYITQLEALAYFVTCLCHDVDYRAANSSFQQTPSDGLCTLYSSPGSVMERHRLSQILRILNSEGCNFVDILNRENYRLFLDLLKDLTLATDLSIHFKHYTKKFIMTKNGYNRNNPEHRYVFTSLLVTCADLSDHTKDWTVSKDVAIQLFQEFFTQGDLEVNYYSNPLQMKDIEVVFMPDLIVNFLRDVCLTAFKMLAVMFIEIKELVQAIKRNILYWETSKHLFLKALDSGKPSLELLQSEEFDKDVEAAIQLVATKK</sequence>
<dbReference type="GO" id="GO:0010628">
    <property type="term" value="P:positive regulation of gene expression"/>
    <property type="evidence" value="ECO:0000318"/>
    <property type="project" value="GO_Central"/>
</dbReference>
<dbReference type="GO" id="GO:0019934">
    <property type="term" value="P:cGMP-mediated signaling"/>
    <property type="evidence" value="ECO:0000318"/>
    <property type="project" value="GO_Central"/>
</dbReference>
<feature type="domain" description="PDEase" evidence="7">
    <location>
        <begin position="399"/>
        <end position="625"/>
    </location>
</feature>
<dbReference type="eggNOG" id="KOG3689">
    <property type="taxonomic scope" value="Eukaryota"/>
</dbReference>
<dbReference type="GO" id="GO:0046069">
    <property type="term" value="P:cGMP catabolic process"/>
    <property type="evidence" value="ECO:0000318"/>
    <property type="project" value="GO_Central"/>
</dbReference>
<dbReference type="GO" id="GO:0005829">
    <property type="term" value="C:cytosol"/>
    <property type="evidence" value="ECO:0000318"/>
    <property type="project" value="GO_Central"/>
</dbReference>
<evidence type="ECO:0000256" key="3">
    <source>
        <dbReference type="ARBA" id="ARBA00012319"/>
    </source>
</evidence>
<dbReference type="Proteomes" id="UP000007266">
    <property type="component" value="Linkage group 5"/>
</dbReference>
<dbReference type="GO" id="GO:0046872">
    <property type="term" value="F:metal ion binding"/>
    <property type="evidence" value="ECO:0007669"/>
    <property type="project" value="UniProtKB-KW"/>
</dbReference>
<dbReference type="GO" id="GO:0005743">
    <property type="term" value="C:mitochondrial inner membrane"/>
    <property type="evidence" value="ECO:0000318"/>
    <property type="project" value="GO_Central"/>
</dbReference>
<feature type="binding site" evidence="6">
    <location>
        <position position="420"/>
    </location>
    <ligand>
        <name>Zn(2+)</name>
        <dbReference type="ChEBI" id="CHEBI:29105"/>
        <label>2</label>
    </ligand>
</feature>